<accession>A0ABV0JLU7</accession>
<dbReference type="EMBL" id="JAMPKK010000013">
    <property type="protein sequence ID" value="MEP0864401.1"/>
    <property type="molecule type" value="Genomic_DNA"/>
</dbReference>
<keyword evidence="1" id="KW-1133">Transmembrane helix</keyword>
<feature type="transmembrane region" description="Helical" evidence="1">
    <location>
        <begin position="35"/>
        <end position="57"/>
    </location>
</feature>
<keyword evidence="1" id="KW-0812">Transmembrane</keyword>
<comment type="caution">
    <text evidence="2">The sequence shown here is derived from an EMBL/GenBank/DDBJ whole genome shotgun (WGS) entry which is preliminary data.</text>
</comment>
<dbReference type="RefSeq" id="WP_190423974.1">
    <property type="nucleotide sequence ID" value="NZ_JAMPKK010000013.1"/>
</dbReference>
<gene>
    <name evidence="2" type="ORF">NDI37_07955</name>
</gene>
<keyword evidence="3" id="KW-1185">Reference proteome</keyword>
<evidence type="ECO:0000313" key="3">
    <source>
        <dbReference type="Proteomes" id="UP001442494"/>
    </source>
</evidence>
<sequence length="66" mass="7763">MICVEVIYLLIATTLFTIWLDFFKRDRTWKTQERLAGFVTLVVATVFWPLVLPIAYIEILKSKSQL</sequence>
<dbReference type="Proteomes" id="UP001442494">
    <property type="component" value="Unassembled WGS sequence"/>
</dbReference>
<protein>
    <submittedName>
        <fullName evidence="2">Uncharacterized protein</fullName>
    </submittedName>
</protein>
<proteinExistence type="predicted"/>
<reference evidence="2 3" key="1">
    <citation type="submission" date="2022-04" db="EMBL/GenBank/DDBJ databases">
        <title>Positive selection, recombination, and allopatry shape intraspecific diversity of widespread and dominant cyanobacteria.</title>
        <authorList>
            <person name="Wei J."/>
            <person name="Shu W."/>
            <person name="Hu C."/>
        </authorList>
    </citation>
    <scope>NUCLEOTIDE SEQUENCE [LARGE SCALE GENOMIC DNA]</scope>
    <source>
        <strain evidence="2 3">GB2-A5</strain>
    </source>
</reference>
<evidence type="ECO:0000256" key="1">
    <source>
        <dbReference type="SAM" id="Phobius"/>
    </source>
</evidence>
<feature type="transmembrane region" description="Helical" evidence="1">
    <location>
        <begin position="6"/>
        <end position="23"/>
    </location>
</feature>
<organism evidence="2 3">
    <name type="scientific">Funiculus sociatus GB2-A5</name>
    <dbReference type="NCBI Taxonomy" id="2933946"/>
    <lineage>
        <taxon>Bacteria</taxon>
        <taxon>Bacillati</taxon>
        <taxon>Cyanobacteriota</taxon>
        <taxon>Cyanophyceae</taxon>
        <taxon>Coleofasciculales</taxon>
        <taxon>Coleofasciculaceae</taxon>
        <taxon>Funiculus</taxon>
    </lineage>
</organism>
<name>A0ABV0JLU7_9CYAN</name>
<keyword evidence="1" id="KW-0472">Membrane</keyword>
<evidence type="ECO:0000313" key="2">
    <source>
        <dbReference type="EMBL" id="MEP0864401.1"/>
    </source>
</evidence>